<protein>
    <submittedName>
        <fullName evidence="2">(northern house mosquito) hypothetical protein</fullName>
    </submittedName>
</protein>
<feature type="transmembrane region" description="Helical" evidence="1">
    <location>
        <begin position="24"/>
        <end position="46"/>
    </location>
</feature>
<dbReference type="AlphaFoldDB" id="A0A8D8NNU6"/>
<name>A0A8D8NNU6_CULPI</name>
<keyword evidence="1" id="KW-0812">Transmembrane</keyword>
<dbReference type="EMBL" id="HBUE01181268">
    <property type="protein sequence ID" value="CAG6520467.1"/>
    <property type="molecule type" value="Transcribed_RNA"/>
</dbReference>
<evidence type="ECO:0000313" key="2">
    <source>
        <dbReference type="EMBL" id="CAG6572034.1"/>
    </source>
</evidence>
<feature type="transmembrane region" description="Helical" evidence="1">
    <location>
        <begin position="58"/>
        <end position="78"/>
    </location>
</feature>
<evidence type="ECO:0000256" key="1">
    <source>
        <dbReference type="SAM" id="Phobius"/>
    </source>
</evidence>
<keyword evidence="1" id="KW-0472">Membrane</keyword>
<dbReference type="EMBL" id="HBUE01084521">
    <property type="protein sequence ID" value="CAG6479125.1"/>
    <property type="molecule type" value="Transcribed_RNA"/>
</dbReference>
<accession>A0A8D8NNU6</accession>
<sequence length="106" mass="12561">MTAACSRVYTERITQKEVMFERRFVLLFCDVKSSTILSLNLCNFFFQKIRNQNCKFNNATLSWFAIFSIGNFFVKCFLRQFLQRYFETFKCTLVPISTPSFSAIKK</sequence>
<proteinExistence type="predicted"/>
<dbReference type="EMBL" id="HBUE01181271">
    <property type="protein sequence ID" value="CAG6520468.1"/>
    <property type="molecule type" value="Transcribed_RNA"/>
</dbReference>
<organism evidence="2">
    <name type="scientific">Culex pipiens</name>
    <name type="common">House mosquito</name>
    <dbReference type="NCBI Taxonomy" id="7175"/>
    <lineage>
        <taxon>Eukaryota</taxon>
        <taxon>Metazoa</taxon>
        <taxon>Ecdysozoa</taxon>
        <taxon>Arthropoda</taxon>
        <taxon>Hexapoda</taxon>
        <taxon>Insecta</taxon>
        <taxon>Pterygota</taxon>
        <taxon>Neoptera</taxon>
        <taxon>Endopterygota</taxon>
        <taxon>Diptera</taxon>
        <taxon>Nematocera</taxon>
        <taxon>Culicoidea</taxon>
        <taxon>Culicidae</taxon>
        <taxon>Culicinae</taxon>
        <taxon>Culicini</taxon>
        <taxon>Culex</taxon>
        <taxon>Culex</taxon>
    </lineage>
</organism>
<keyword evidence="1" id="KW-1133">Transmembrane helix</keyword>
<dbReference type="EMBL" id="HBUE01286877">
    <property type="protein sequence ID" value="CAG6572034.1"/>
    <property type="molecule type" value="Transcribed_RNA"/>
</dbReference>
<dbReference type="EMBL" id="HBUE01286880">
    <property type="protein sequence ID" value="CAG6572035.1"/>
    <property type="molecule type" value="Transcribed_RNA"/>
</dbReference>
<reference evidence="2" key="1">
    <citation type="submission" date="2021-05" db="EMBL/GenBank/DDBJ databases">
        <authorList>
            <person name="Alioto T."/>
            <person name="Alioto T."/>
            <person name="Gomez Garrido J."/>
        </authorList>
    </citation>
    <scope>NUCLEOTIDE SEQUENCE</scope>
</reference>